<dbReference type="AlphaFoldDB" id="A0A9W6QMI9"/>
<accession>A0A9W6QMI9</accession>
<sequence length="98" mass="10120">MSARVWTPDPTAIFHRRLGIAPTAPGSGRDPDTTGTGGESGCPDIWELDNGDVAVIGRDLTAHYSDQLPAGVSVGPGESLVIIPKGMARAAKKDIPDA</sequence>
<dbReference type="RefSeq" id="WP_253835308.1">
    <property type="nucleotide sequence ID" value="NZ_BAAAVC010000003.1"/>
</dbReference>
<feature type="region of interest" description="Disordered" evidence="1">
    <location>
        <begin position="16"/>
        <end position="44"/>
    </location>
</feature>
<reference evidence="2" key="1">
    <citation type="submission" date="2023-02" db="EMBL/GenBank/DDBJ databases">
        <title>Actinokineospora globicatena NBRC 15670.</title>
        <authorList>
            <person name="Ichikawa N."/>
            <person name="Sato H."/>
            <person name="Tonouchi N."/>
        </authorList>
    </citation>
    <scope>NUCLEOTIDE SEQUENCE</scope>
    <source>
        <strain evidence="2">NBRC 15670</strain>
    </source>
</reference>
<keyword evidence="3" id="KW-1185">Reference proteome</keyword>
<comment type="caution">
    <text evidence="2">The sequence shown here is derived from an EMBL/GenBank/DDBJ whole genome shotgun (WGS) entry which is preliminary data.</text>
</comment>
<dbReference type="EMBL" id="BSSD01000002">
    <property type="protein sequence ID" value="GLW91289.1"/>
    <property type="molecule type" value="Genomic_DNA"/>
</dbReference>
<name>A0A9W6QMI9_9PSEU</name>
<organism evidence="2 3">
    <name type="scientific">Actinokineospora globicatena</name>
    <dbReference type="NCBI Taxonomy" id="103729"/>
    <lineage>
        <taxon>Bacteria</taxon>
        <taxon>Bacillati</taxon>
        <taxon>Actinomycetota</taxon>
        <taxon>Actinomycetes</taxon>
        <taxon>Pseudonocardiales</taxon>
        <taxon>Pseudonocardiaceae</taxon>
        <taxon>Actinokineospora</taxon>
    </lineage>
</organism>
<dbReference type="Proteomes" id="UP001165042">
    <property type="component" value="Unassembled WGS sequence"/>
</dbReference>
<protein>
    <submittedName>
        <fullName evidence="2">Uncharacterized protein</fullName>
    </submittedName>
</protein>
<evidence type="ECO:0000313" key="2">
    <source>
        <dbReference type="EMBL" id="GLW91289.1"/>
    </source>
</evidence>
<evidence type="ECO:0000313" key="3">
    <source>
        <dbReference type="Proteomes" id="UP001165042"/>
    </source>
</evidence>
<proteinExistence type="predicted"/>
<evidence type="ECO:0000256" key="1">
    <source>
        <dbReference type="SAM" id="MobiDB-lite"/>
    </source>
</evidence>
<gene>
    <name evidence="2" type="ORF">Aglo03_21050</name>
</gene>